<evidence type="ECO:0000313" key="2">
    <source>
        <dbReference type="Proteomes" id="UP000031623"/>
    </source>
</evidence>
<dbReference type="AlphaFoldDB" id="A0A090AID3"/>
<dbReference type="OrthoDB" id="9791200at2"/>
<proteinExistence type="predicted"/>
<keyword evidence="2" id="KW-1185">Reference proteome</keyword>
<organism evidence="1 2">
    <name type="scientific">Thioploca ingrica</name>
    <dbReference type="NCBI Taxonomy" id="40754"/>
    <lineage>
        <taxon>Bacteria</taxon>
        <taxon>Pseudomonadati</taxon>
        <taxon>Pseudomonadota</taxon>
        <taxon>Gammaproteobacteria</taxon>
        <taxon>Thiotrichales</taxon>
        <taxon>Thiotrichaceae</taxon>
        <taxon>Thioploca</taxon>
    </lineage>
</organism>
<accession>A0A090AID3</accession>
<reference evidence="1 2" key="1">
    <citation type="journal article" date="2014" name="ISME J.">
        <title>Ecophysiology of Thioploca ingrica as revealed by the complete genome sequence supplemented with proteomic evidence.</title>
        <authorList>
            <person name="Kojima H."/>
            <person name="Ogura Y."/>
            <person name="Yamamoto N."/>
            <person name="Togashi T."/>
            <person name="Mori H."/>
            <person name="Watanabe T."/>
            <person name="Nemoto F."/>
            <person name="Kurokawa K."/>
            <person name="Hayashi T."/>
            <person name="Fukui M."/>
        </authorList>
    </citation>
    <scope>NUCLEOTIDE SEQUENCE [LARGE SCALE GENOMIC DNA]</scope>
</reference>
<protein>
    <submittedName>
        <fullName evidence="1">Uncharacterized protein</fullName>
    </submittedName>
</protein>
<name>A0A090AID3_9GAMM</name>
<gene>
    <name evidence="1" type="ORF">THII_0273</name>
</gene>
<sequence>MNNLIYSGIHNDDFGGMTNIGKIIRDAWVFGLLPETQTCEGWSLGQLEKLYEQVHQAWMPYGHLMSHLPTELRQRYERIHGEAFQQAKAQGWSINELEEDD</sequence>
<evidence type="ECO:0000313" key="1">
    <source>
        <dbReference type="EMBL" id="BAP54570.1"/>
    </source>
</evidence>
<dbReference type="HOGENOM" id="CLU_158704_0_0_6"/>
<dbReference type="STRING" id="40754.THII_0273"/>
<dbReference type="Proteomes" id="UP000031623">
    <property type="component" value="Chromosome"/>
</dbReference>
<dbReference type="EMBL" id="AP014633">
    <property type="protein sequence ID" value="BAP54570.1"/>
    <property type="molecule type" value="Genomic_DNA"/>
</dbReference>
<dbReference type="KEGG" id="tig:THII_0273"/>